<accession>A0A9W8ZIX5</accession>
<feature type="transmembrane region" description="Helical" evidence="6">
    <location>
        <begin position="86"/>
        <end position="104"/>
    </location>
</feature>
<comment type="caution">
    <text evidence="7">The sequence shown here is derived from an EMBL/GenBank/DDBJ whole genome shotgun (WGS) entry which is preliminary data.</text>
</comment>
<sequence length="162" mass="17411">MTTTATVAKAIGLLGSAWLSGNISAYTLVSLPSILVSVRENNVPISNALHIWRHTYEAGRAQNPFVALVSAGALAISAWKTGEMGFWIAAVATLGIVPYTVVVMTRTLERLVQLARQAEKEELGVKDMYEAEKLLGWWVVLNGIRSLFPLLGAVSAAATVLF</sequence>
<evidence type="ECO:0000256" key="5">
    <source>
        <dbReference type="ARBA" id="ARBA00034313"/>
    </source>
</evidence>
<comment type="similarity">
    <text evidence="5">Belongs to the anthrone oxygenase family.</text>
</comment>
<dbReference type="AlphaFoldDB" id="A0A9W8ZIX5"/>
<evidence type="ECO:0000256" key="6">
    <source>
        <dbReference type="SAM" id="Phobius"/>
    </source>
</evidence>
<evidence type="ECO:0000256" key="1">
    <source>
        <dbReference type="ARBA" id="ARBA00004141"/>
    </source>
</evidence>
<dbReference type="InterPro" id="IPR013901">
    <property type="entry name" value="Anthrone_oxy"/>
</dbReference>
<keyword evidence="8" id="KW-1185">Reference proteome</keyword>
<evidence type="ECO:0000313" key="8">
    <source>
        <dbReference type="Proteomes" id="UP001140510"/>
    </source>
</evidence>
<comment type="subcellular location">
    <subcellularLocation>
        <location evidence="1">Membrane</location>
        <topology evidence="1">Multi-pass membrane protein</topology>
    </subcellularLocation>
</comment>
<name>A0A9W8ZIX5_9PLEO</name>
<protein>
    <recommendedName>
        <fullName evidence="9">DUF1772-domain-containing protein</fullName>
    </recommendedName>
</protein>
<dbReference type="GO" id="GO:0016020">
    <property type="term" value="C:membrane"/>
    <property type="evidence" value="ECO:0007669"/>
    <property type="project" value="UniProtKB-SubCell"/>
</dbReference>
<dbReference type="Proteomes" id="UP001140510">
    <property type="component" value="Unassembled WGS sequence"/>
</dbReference>
<evidence type="ECO:0000256" key="3">
    <source>
        <dbReference type="ARBA" id="ARBA00022989"/>
    </source>
</evidence>
<dbReference type="EMBL" id="JAPEVA010000025">
    <property type="protein sequence ID" value="KAJ4406687.1"/>
    <property type="molecule type" value="Genomic_DNA"/>
</dbReference>
<keyword evidence="3 6" id="KW-1133">Transmembrane helix</keyword>
<evidence type="ECO:0000313" key="7">
    <source>
        <dbReference type="EMBL" id="KAJ4406687.1"/>
    </source>
</evidence>
<keyword evidence="2 6" id="KW-0812">Transmembrane</keyword>
<proteinExistence type="inferred from homology"/>
<dbReference type="Pfam" id="PF08592">
    <property type="entry name" value="Anthrone_oxy"/>
    <property type="match status" value="1"/>
</dbReference>
<feature type="transmembrane region" description="Helical" evidence="6">
    <location>
        <begin position="135"/>
        <end position="161"/>
    </location>
</feature>
<organism evidence="7 8">
    <name type="scientific">Didymella pomorum</name>
    <dbReference type="NCBI Taxonomy" id="749634"/>
    <lineage>
        <taxon>Eukaryota</taxon>
        <taxon>Fungi</taxon>
        <taxon>Dikarya</taxon>
        <taxon>Ascomycota</taxon>
        <taxon>Pezizomycotina</taxon>
        <taxon>Dothideomycetes</taxon>
        <taxon>Pleosporomycetidae</taxon>
        <taxon>Pleosporales</taxon>
        <taxon>Pleosporineae</taxon>
        <taxon>Didymellaceae</taxon>
        <taxon>Didymella</taxon>
    </lineage>
</organism>
<reference evidence="7" key="1">
    <citation type="submission" date="2022-10" db="EMBL/GenBank/DDBJ databases">
        <title>Tapping the CABI collections for fungal endophytes: first genome assemblies for Collariella, Neodidymelliopsis, Ascochyta clinopodiicola, Didymella pomorum, Didymosphaeria variabile, Neocosmospora piperis and Neocucurbitaria cava.</title>
        <authorList>
            <person name="Hill R."/>
        </authorList>
    </citation>
    <scope>NUCLEOTIDE SEQUENCE</scope>
    <source>
        <strain evidence="7">IMI 355091</strain>
    </source>
</reference>
<gene>
    <name evidence="7" type="ORF">N0V91_004377</name>
</gene>
<dbReference type="OrthoDB" id="5954308at2759"/>
<evidence type="ECO:0000256" key="4">
    <source>
        <dbReference type="ARBA" id="ARBA00023136"/>
    </source>
</evidence>
<dbReference type="PANTHER" id="PTHR35042">
    <property type="entry name" value="ANTHRONE OXYGENASE ENCC"/>
    <property type="match status" value="1"/>
</dbReference>
<keyword evidence="4 6" id="KW-0472">Membrane</keyword>
<evidence type="ECO:0008006" key="9">
    <source>
        <dbReference type="Google" id="ProtNLM"/>
    </source>
</evidence>
<evidence type="ECO:0000256" key="2">
    <source>
        <dbReference type="ARBA" id="ARBA00022692"/>
    </source>
</evidence>
<dbReference type="PANTHER" id="PTHR35042:SF1">
    <property type="entry name" value="DUF1772-DOMAIN-CONTAINING PROTEIN"/>
    <property type="match status" value="1"/>
</dbReference>